<evidence type="ECO:0000313" key="5">
    <source>
        <dbReference type="Proteomes" id="UP000075604"/>
    </source>
</evidence>
<comment type="caution">
    <text evidence="2">The sequence shown here is derived from an EMBL/GenBank/DDBJ whole genome shotgun (WGS) entry which is preliminary data.</text>
</comment>
<dbReference type="Proteomes" id="UP000075604">
    <property type="component" value="Unassembled WGS sequence"/>
</dbReference>
<feature type="region of interest" description="Disordered" evidence="1">
    <location>
        <begin position="40"/>
        <end position="60"/>
    </location>
</feature>
<sequence>MAFELHDAGVALMRQNLRRRLPEASEEDIDERLADWLRERPGAEFGDAEGRPVPWPRRAP</sequence>
<organism evidence="2 5">
    <name type="scientific">Sorangium cellulosum</name>
    <name type="common">Polyangium cellulosum</name>
    <dbReference type="NCBI Taxonomy" id="56"/>
    <lineage>
        <taxon>Bacteria</taxon>
        <taxon>Pseudomonadati</taxon>
        <taxon>Myxococcota</taxon>
        <taxon>Polyangia</taxon>
        <taxon>Polyangiales</taxon>
        <taxon>Polyangiaceae</taxon>
        <taxon>Sorangium</taxon>
    </lineage>
</organism>
<dbReference type="InterPro" id="IPR044054">
    <property type="entry name" value="Rv0078B"/>
</dbReference>
<dbReference type="Pfam" id="PF18993">
    <property type="entry name" value="Rv0078B"/>
    <property type="match status" value="1"/>
</dbReference>
<evidence type="ECO:0000313" key="2">
    <source>
        <dbReference type="EMBL" id="KYF51336.1"/>
    </source>
</evidence>
<dbReference type="EMBL" id="JEME01001792">
    <property type="protein sequence ID" value="KYG06114.1"/>
    <property type="molecule type" value="Genomic_DNA"/>
</dbReference>
<accession>A0A150P6U4</accession>
<dbReference type="Proteomes" id="UP000075502">
    <property type="component" value="Unassembled WGS sequence"/>
</dbReference>
<gene>
    <name evidence="2" type="ORF">BE04_30315</name>
    <name evidence="3" type="ORF">BE21_36740</name>
</gene>
<evidence type="ECO:0000313" key="4">
    <source>
        <dbReference type="Proteomes" id="UP000075502"/>
    </source>
</evidence>
<evidence type="ECO:0000256" key="1">
    <source>
        <dbReference type="SAM" id="MobiDB-lite"/>
    </source>
</evidence>
<evidence type="ECO:0000313" key="3">
    <source>
        <dbReference type="EMBL" id="KYG06114.1"/>
    </source>
</evidence>
<dbReference type="AlphaFoldDB" id="A0A150P6U4"/>
<protein>
    <submittedName>
        <fullName evidence="2">Uncharacterized protein</fullName>
    </submittedName>
</protein>
<proteinExistence type="predicted"/>
<dbReference type="EMBL" id="JELX01003776">
    <property type="protein sequence ID" value="KYF51336.1"/>
    <property type="molecule type" value="Genomic_DNA"/>
</dbReference>
<reference evidence="4 5" key="1">
    <citation type="submission" date="2014-02" db="EMBL/GenBank/DDBJ databases">
        <title>The small core and large imbalanced accessory genome model reveals a collaborative survival strategy of Sorangium cellulosum strains in nature.</title>
        <authorList>
            <person name="Han K."/>
            <person name="Peng R."/>
            <person name="Blom J."/>
            <person name="Li Y.-Z."/>
        </authorList>
    </citation>
    <scope>NUCLEOTIDE SEQUENCE [LARGE SCALE GENOMIC DNA]</scope>
    <source>
        <strain evidence="3 4">So0007-03</strain>
        <strain evidence="2 5">So0157-18</strain>
    </source>
</reference>
<name>A0A150P6U4_SORCE</name>